<dbReference type="PANTHER" id="PTHR43355">
    <property type="entry name" value="FLAVIN REDUCTASE (NADPH)"/>
    <property type="match status" value="1"/>
</dbReference>
<dbReference type="PANTHER" id="PTHR43355:SF2">
    <property type="entry name" value="FLAVIN REDUCTASE (NADPH)"/>
    <property type="match status" value="1"/>
</dbReference>
<dbReference type="EMBL" id="JACHDR010000001">
    <property type="protein sequence ID" value="MBB5512970.1"/>
    <property type="molecule type" value="Genomic_DNA"/>
</dbReference>
<feature type="domain" description="NAD(P)-binding" evidence="1">
    <location>
        <begin position="7"/>
        <end position="194"/>
    </location>
</feature>
<dbReference type="OrthoDB" id="3191258at2"/>
<dbReference type="STRING" id="556325.BHE16_09040"/>
<evidence type="ECO:0000313" key="3">
    <source>
        <dbReference type="EMBL" id="MBB5512970.1"/>
    </source>
</evidence>
<dbReference type="InterPro" id="IPR051606">
    <property type="entry name" value="Polyketide_Oxido-like"/>
</dbReference>
<sequence>MKIAVYGGNGMVGSQIVNEAVTRGHEVTVLSRSGQLADEALAGKVSSQQADVTDVSKIQELAQDNDVIVISVPPARDGGDHAPILNTHEELAETLLPTRLFVIGGAGALQVGDAQLKDQPGFPDAYKAEAETMSKALDAYRDSSGVNWTMLAPAPMIAPGERTGQYKLGAESPVGDSISTQDFAVAVLDEIENPQHRERRFTVAN</sequence>
<accession>A0A1L2ZPN1</accession>
<dbReference type="KEGG" id="nae:BHE16_09040"/>
<dbReference type="SUPFAM" id="SSF51735">
    <property type="entry name" value="NAD(P)-binding Rossmann-fold domains"/>
    <property type="match status" value="1"/>
</dbReference>
<reference evidence="3 5" key="2">
    <citation type="submission" date="2020-08" db="EMBL/GenBank/DDBJ databases">
        <title>Sequencing the genomes of 1000 actinobacteria strains.</title>
        <authorList>
            <person name="Klenk H.-P."/>
        </authorList>
    </citation>
    <scope>NUCLEOTIDE SEQUENCE [LARGE SCALE GENOMIC DNA]</scope>
    <source>
        <strain evidence="3 5">DSM 105783</strain>
    </source>
</reference>
<dbReference type="Pfam" id="PF13460">
    <property type="entry name" value="NAD_binding_10"/>
    <property type="match status" value="1"/>
</dbReference>
<dbReference type="AlphaFoldDB" id="A0A1L2ZPN1"/>
<evidence type="ECO:0000259" key="1">
    <source>
        <dbReference type="Pfam" id="PF13460"/>
    </source>
</evidence>
<reference evidence="2 4" key="1">
    <citation type="submission" date="2016-11" db="EMBL/GenBank/DDBJ databases">
        <title>Genome sequencing of Zhihengliuella aestuarii B18 antagonistic to Plasmodiophora brassicae.</title>
        <authorList>
            <person name="Luo Y."/>
        </authorList>
    </citation>
    <scope>NUCLEOTIDE SEQUENCE [LARGE SCALE GENOMIC DNA]</scope>
    <source>
        <strain evidence="2 4">B18</strain>
    </source>
</reference>
<keyword evidence="4" id="KW-1185">Reference proteome</keyword>
<dbReference type="RefSeq" id="WP_071894588.1">
    <property type="nucleotide sequence ID" value="NZ_BAAARH010000007.1"/>
</dbReference>
<dbReference type="GO" id="GO:0016646">
    <property type="term" value="F:oxidoreductase activity, acting on the CH-NH group of donors, NAD or NADP as acceptor"/>
    <property type="evidence" value="ECO:0007669"/>
    <property type="project" value="TreeGrafter"/>
</dbReference>
<dbReference type="InterPro" id="IPR036291">
    <property type="entry name" value="NAD(P)-bd_dom_sf"/>
</dbReference>
<proteinExistence type="predicted"/>
<evidence type="ECO:0000313" key="4">
    <source>
        <dbReference type="Proteomes" id="UP000183530"/>
    </source>
</evidence>
<evidence type="ECO:0000313" key="5">
    <source>
        <dbReference type="Proteomes" id="UP000580797"/>
    </source>
</evidence>
<name>A0A1L2ZPN1_9MICC</name>
<dbReference type="EMBL" id="CP018135">
    <property type="protein sequence ID" value="APF41117.1"/>
    <property type="molecule type" value="Genomic_DNA"/>
</dbReference>
<protein>
    <submittedName>
        <fullName evidence="2">FMN reductase</fullName>
    </submittedName>
</protein>
<gene>
    <name evidence="2" type="ORF">BHE16_09040</name>
    <name evidence="3" type="ORF">HD598_001657</name>
</gene>
<dbReference type="Gene3D" id="3.40.50.720">
    <property type="entry name" value="NAD(P)-binding Rossmann-like Domain"/>
    <property type="match status" value="1"/>
</dbReference>
<dbReference type="Proteomes" id="UP000580797">
    <property type="component" value="Unassembled WGS sequence"/>
</dbReference>
<dbReference type="Proteomes" id="UP000183530">
    <property type="component" value="Chromosome"/>
</dbReference>
<organism evidence="2 4">
    <name type="scientific">Neomicrococcus aestuarii</name>
    <dbReference type="NCBI Taxonomy" id="556325"/>
    <lineage>
        <taxon>Bacteria</taxon>
        <taxon>Bacillati</taxon>
        <taxon>Actinomycetota</taxon>
        <taxon>Actinomycetes</taxon>
        <taxon>Micrococcales</taxon>
        <taxon>Micrococcaceae</taxon>
        <taxon>Neomicrococcus</taxon>
    </lineage>
</organism>
<dbReference type="InterPro" id="IPR016040">
    <property type="entry name" value="NAD(P)-bd_dom"/>
</dbReference>
<evidence type="ECO:0000313" key="2">
    <source>
        <dbReference type="EMBL" id="APF41117.1"/>
    </source>
</evidence>